<evidence type="ECO:0000256" key="2">
    <source>
        <dbReference type="ARBA" id="ARBA00022670"/>
    </source>
</evidence>
<proteinExistence type="inferred from homology"/>
<keyword evidence="5 9" id="KW-0862">Zinc</keyword>
<evidence type="ECO:0000256" key="8">
    <source>
        <dbReference type="ARBA" id="ARBA00023316"/>
    </source>
</evidence>
<reference evidence="11 12" key="1">
    <citation type="journal article" date="2021" name="Genome Biol. Evol.">
        <title>Complete Genome Sequencing of a Novel Gloeobacter Species from a Waterfall Cave in Mexico.</title>
        <authorList>
            <person name="Saw J.H."/>
            <person name="Cardona T."/>
            <person name="Montejano G."/>
        </authorList>
    </citation>
    <scope>NUCLEOTIDE SEQUENCE [LARGE SCALE GENOMIC DNA]</scope>
    <source>
        <strain evidence="11">MG652769</strain>
    </source>
</reference>
<keyword evidence="2 9" id="KW-0645">Protease</keyword>
<evidence type="ECO:0000256" key="7">
    <source>
        <dbReference type="ARBA" id="ARBA00023049"/>
    </source>
</evidence>
<evidence type="ECO:0000256" key="6">
    <source>
        <dbReference type="ARBA" id="ARBA00022997"/>
    </source>
</evidence>
<dbReference type="PIRSF" id="PIRSF026671">
    <property type="entry name" value="AA_dipeptidase"/>
    <property type="match status" value="1"/>
</dbReference>
<dbReference type="Gene3D" id="3.30.1380.10">
    <property type="match status" value="1"/>
</dbReference>
<gene>
    <name evidence="11" type="ORF">ISF26_08475</name>
</gene>
<dbReference type="PANTHER" id="PTHR43126">
    <property type="entry name" value="D-ALANYL-D-ALANINE DIPEPTIDASE"/>
    <property type="match status" value="1"/>
</dbReference>
<evidence type="ECO:0000256" key="4">
    <source>
        <dbReference type="ARBA" id="ARBA00022801"/>
    </source>
</evidence>
<protein>
    <recommendedName>
        <fullName evidence="9 10">D-alanyl-D-alanine dipeptidase</fullName>
        <shortName evidence="9 10">D-Ala-D-Ala dipeptidase</shortName>
        <ecNumber evidence="9 10">3.4.13.22</ecNumber>
    </recommendedName>
</protein>
<keyword evidence="7 9" id="KW-0482">Metalloprotease</keyword>
<dbReference type="SUPFAM" id="SSF55166">
    <property type="entry name" value="Hedgehog/DD-peptidase"/>
    <property type="match status" value="1"/>
</dbReference>
<feature type="active site" description="Proton donor/acceptor" evidence="9">
    <location>
        <position position="186"/>
    </location>
</feature>
<evidence type="ECO:0000256" key="9">
    <source>
        <dbReference type="HAMAP-Rule" id="MF_01924"/>
    </source>
</evidence>
<dbReference type="PANTHER" id="PTHR43126:SF2">
    <property type="entry name" value="D-ALANYL-D-ALANINE DIPEPTIDASE"/>
    <property type="match status" value="1"/>
</dbReference>
<keyword evidence="6 9" id="KW-0224">Dipeptidase</keyword>
<dbReference type="HAMAP" id="MF_01924">
    <property type="entry name" value="A_A_dipeptidase"/>
    <property type="match status" value="1"/>
</dbReference>
<dbReference type="EC" id="3.4.13.22" evidence="9 10"/>
<organism evidence="11 12">
    <name type="scientific">Gloeobacter morelensis MG652769</name>
    <dbReference type="NCBI Taxonomy" id="2781736"/>
    <lineage>
        <taxon>Bacteria</taxon>
        <taxon>Bacillati</taxon>
        <taxon>Cyanobacteriota</taxon>
        <taxon>Cyanophyceae</taxon>
        <taxon>Gloeobacterales</taxon>
        <taxon>Gloeobacteraceae</taxon>
        <taxon>Gloeobacter</taxon>
        <taxon>Gloeobacter morelensis</taxon>
    </lineage>
</organism>
<dbReference type="InterPro" id="IPR009045">
    <property type="entry name" value="Zn_M74/Hedgehog-like"/>
</dbReference>
<evidence type="ECO:0000256" key="3">
    <source>
        <dbReference type="ARBA" id="ARBA00022723"/>
    </source>
</evidence>
<feature type="binding site" evidence="9">
    <location>
        <position position="189"/>
    </location>
    <ligand>
        <name>Zn(2+)</name>
        <dbReference type="ChEBI" id="CHEBI:29105"/>
        <note>catalytic</note>
    </ligand>
</feature>
<dbReference type="RefSeq" id="WP_230843472.1">
    <property type="nucleotide sequence ID" value="NZ_CP063845.1"/>
</dbReference>
<comment type="cofactor">
    <cofactor evidence="9">
        <name>Zn(2+)</name>
        <dbReference type="ChEBI" id="CHEBI:29105"/>
    </cofactor>
    <text evidence="9">Binds 1 zinc ion per subunit.</text>
</comment>
<keyword evidence="12" id="KW-1185">Reference proteome</keyword>
<evidence type="ECO:0000256" key="10">
    <source>
        <dbReference type="PIRNR" id="PIRNR026671"/>
    </source>
</evidence>
<evidence type="ECO:0000313" key="12">
    <source>
        <dbReference type="Proteomes" id="UP001054846"/>
    </source>
</evidence>
<evidence type="ECO:0000256" key="1">
    <source>
        <dbReference type="ARBA" id="ARBA00001362"/>
    </source>
</evidence>
<comment type="similarity">
    <text evidence="9 10">Belongs to the peptidase M15D family.</text>
</comment>
<dbReference type="EMBL" id="CP063845">
    <property type="protein sequence ID" value="UFP96226.1"/>
    <property type="molecule type" value="Genomic_DNA"/>
</dbReference>
<name>A0ABY3PRB9_9CYAN</name>
<keyword evidence="8 10" id="KW-0961">Cell wall biogenesis/degradation</keyword>
<keyword evidence="3 9" id="KW-0479">Metal-binding</keyword>
<feature type="binding site" evidence="9">
    <location>
        <position position="117"/>
    </location>
    <ligand>
        <name>Zn(2+)</name>
        <dbReference type="ChEBI" id="CHEBI:29105"/>
        <note>catalytic</note>
    </ligand>
</feature>
<keyword evidence="4 9" id="KW-0378">Hydrolase</keyword>
<dbReference type="CDD" id="cd14843">
    <property type="entry name" value="D-Ala-D-Ala_dipeptidase_like"/>
    <property type="match status" value="1"/>
</dbReference>
<sequence length="217" mass="24625">MELPPALLRFEPHPYVALGAPYGRISPFFLRSGVVQRLLEAQRRLQVGDSDLRLIVFDAYRPIAVQQFMVDWTFADLVARSGLNVERLTSKQRLAFNEQVHRFWAEPSLDPATPPPHSTGAAVDLTLASASGKPVAMGGEIDEISERSFPAHYSKDQTETGKRFYRCRTLLLTAMASAGFQQHPEEWWHFSYGDQLWAFYQQQPTAIYGQAQLKIQQ</sequence>
<evidence type="ECO:0000313" key="11">
    <source>
        <dbReference type="EMBL" id="UFP96226.1"/>
    </source>
</evidence>
<dbReference type="Proteomes" id="UP001054846">
    <property type="component" value="Chromosome"/>
</dbReference>
<evidence type="ECO:0000256" key="5">
    <source>
        <dbReference type="ARBA" id="ARBA00022833"/>
    </source>
</evidence>
<feature type="binding site" evidence="9">
    <location>
        <position position="124"/>
    </location>
    <ligand>
        <name>Zn(2+)</name>
        <dbReference type="ChEBI" id="CHEBI:29105"/>
        <note>catalytic</note>
    </ligand>
</feature>
<comment type="function">
    <text evidence="9 10">Catalyzes hydrolysis of the D-alanyl-D-alanine dipeptide.</text>
</comment>
<accession>A0ABY3PRB9</accession>
<feature type="site" description="Transition state stabilizer" evidence="9">
    <location>
        <position position="61"/>
    </location>
</feature>
<comment type="catalytic activity">
    <reaction evidence="1 9 10">
        <text>D-alanyl-D-alanine + H2O = 2 D-alanine</text>
        <dbReference type="Rhea" id="RHEA:20661"/>
        <dbReference type="ChEBI" id="CHEBI:15377"/>
        <dbReference type="ChEBI" id="CHEBI:57416"/>
        <dbReference type="ChEBI" id="CHEBI:57822"/>
        <dbReference type="EC" id="3.4.13.22"/>
    </reaction>
</comment>
<dbReference type="Pfam" id="PF01427">
    <property type="entry name" value="Peptidase_M15"/>
    <property type="match status" value="1"/>
</dbReference>
<dbReference type="InterPro" id="IPR000755">
    <property type="entry name" value="A_A_dipeptidase"/>
</dbReference>